<evidence type="ECO:0000256" key="2">
    <source>
        <dbReference type="ARBA" id="ARBA00022759"/>
    </source>
</evidence>
<name>A0A2H0TFF4_9BACT</name>
<evidence type="ECO:0000313" key="7">
    <source>
        <dbReference type="EMBL" id="PIR70272.1"/>
    </source>
</evidence>
<evidence type="ECO:0000256" key="1">
    <source>
        <dbReference type="ARBA" id="ARBA00022722"/>
    </source>
</evidence>
<protein>
    <recommendedName>
        <fullName evidence="6">Very short patch repair endonuclease</fullName>
        <ecNumber evidence="6">3.1.-.-</ecNumber>
    </recommendedName>
</protein>
<sequence>MDHLTKKHRSWNMSRIRNKDTTPEKLVRKALTKLGYRYRLHSKKLHGKPDIVIPKIGTVLFINGCFWHQHKGCKRRTMPKTNIKYWEPKLKRNIEKQKKDILRLKKDGWKTNIIWECEVKNEKTLSQKIKRML</sequence>
<dbReference type="AlphaFoldDB" id="A0A2H0TFF4"/>
<dbReference type="NCBIfam" id="TIGR00632">
    <property type="entry name" value="vsr"/>
    <property type="match status" value="1"/>
</dbReference>
<keyword evidence="5 6" id="KW-0234">DNA repair</keyword>
<comment type="similarity">
    <text evidence="6">Belongs to the vsr family.</text>
</comment>
<dbReference type="EMBL" id="PFCN01000029">
    <property type="protein sequence ID" value="PIR70272.1"/>
    <property type="molecule type" value="Genomic_DNA"/>
</dbReference>
<evidence type="ECO:0000313" key="8">
    <source>
        <dbReference type="Proteomes" id="UP000229383"/>
    </source>
</evidence>
<dbReference type="Gene3D" id="3.40.960.10">
    <property type="entry name" value="VSR Endonuclease"/>
    <property type="match status" value="1"/>
</dbReference>
<proteinExistence type="inferred from homology"/>
<dbReference type="Pfam" id="PF03852">
    <property type="entry name" value="Vsr"/>
    <property type="match status" value="1"/>
</dbReference>
<keyword evidence="2 6" id="KW-0255">Endonuclease</keyword>
<dbReference type="PIRSF" id="PIRSF018267">
    <property type="entry name" value="VSR_endonuc"/>
    <property type="match status" value="1"/>
</dbReference>
<dbReference type="InterPro" id="IPR004603">
    <property type="entry name" value="DNA_mismatch_endonuc_vsr"/>
</dbReference>
<dbReference type="InterPro" id="IPR011335">
    <property type="entry name" value="Restrct_endonuc-II-like"/>
</dbReference>
<dbReference type="GO" id="GO:0016787">
    <property type="term" value="F:hydrolase activity"/>
    <property type="evidence" value="ECO:0007669"/>
    <property type="project" value="UniProtKB-KW"/>
</dbReference>
<keyword evidence="4 6" id="KW-0378">Hydrolase</keyword>
<keyword evidence="3 6" id="KW-0227">DNA damage</keyword>
<dbReference type="GO" id="GO:0006298">
    <property type="term" value="P:mismatch repair"/>
    <property type="evidence" value="ECO:0007669"/>
    <property type="project" value="UniProtKB-UniRule"/>
</dbReference>
<keyword evidence="1 6" id="KW-0540">Nuclease</keyword>
<evidence type="ECO:0000256" key="4">
    <source>
        <dbReference type="ARBA" id="ARBA00022801"/>
    </source>
</evidence>
<evidence type="ECO:0000256" key="3">
    <source>
        <dbReference type="ARBA" id="ARBA00022763"/>
    </source>
</evidence>
<comment type="function">
    <text evidence="6">May nick specific sequences that contain T:G mispairs resulting from m5C-deamination.</text>
</comment>
<dbReference type="GO" id="GO:0004519">
    <property type="term" value="F:endonuclease activity"/>
    <property type="evidence" value="ECO:0007669"/>
    <property type="project" value="UniProtKB-KW"/>
</dbReference>
<dbReference type="EC" id="3.1.-.-" evidence="6"/>
<comment type="caution">
    <text evidence="7">The sequence shown here is derived from an EMBL/GenBank/DDBJ whole genome shotgun (WGS) entry which is preliminary data.</text>
</comment>
<accession>A0A2H0TFF4</accession>
<gene>
    <name evidence="7" type="ORF">COU46_02335</name>
</gene>
<evidence type="ECO:0000256" key="6">
    <source>
        <dbReference type="PIRNR" id="PIRNR018267"/>
    </source>
</evidence>
<organism evidence="7 8">
    <name type="scientific">Candidatus Niyogibacteria bacterium CG10_big_fil_rev_8_21_14_0_10_42_19</name>
    <dbReference type="NCBI Taxonomy" id="1974725"/>
    <lineage>
        <taxon>Bacteria</taxon>
        <taxon>Candidatus Niyogiibacteriota</taxon>
    </lineage>
</organism>
<dbReference type="Proteomes" id="UP000229383">
    <property type="component" value="Unassembled WGS sequence"/>
</dbReference>
<reference evidence="8" key="1">
    <citation type="submission" date="2017-09" db="EMBL/GenBank/DDBJ databases">
        <title>Depth-based differentiation of microbial function through sediment-hosted aquifers and enrichment of novel symbionts in the deep terrestrial subsurface.</title>
        <authorList>
            <person name="Probst A.J."/>
            <person name="Ladd B."/>
            <person name="Jarett J.K."/>
            <person name="Geller-Mcgrath D.E."/>
            <person name="Sieber C.M.K."/>
            <person name="Emerson J.B."/>
            <person name="Anantharaman K."/>
            <person name="Thomas B.C."/>
            <person name="Malmstrom R."/>
            <person name="Stieglmeier M."/>
            <person name="Klingl A."/>
            <person name="Woyke T."/>
            <person name="Ryan C.M."/>
            <person name="Banfield J.F."/>
        </authorList>
    </citation>
    <scope>NUCLEOTIDE SEQUENCE [LARGE SCALE GENOMIC DNA]</scope>
</reference>
<dbReference type="SUPFAM" id="SSF52980">
    <property type="entry name" value="Restriction endonuclease-like"/>
    <property type="match status" value="1"/>
</dbReference>
<dbReference type="CDD" id="cd00221">
    <property type="entry name" value="Vsr"/>
    <property type="match status" value="1"/>
</dbReference>
<evidence type="ECO:0000256" key="5">
    <source>
        <dbReference type="ARBA" id="ARBA00023204"/>
    </source>
</evidence>